<name>A0A0H5Q4C2_9ZZZZ</name>
<evidence type="ECO:0000313" key="1">
    <source>
        <dbReference type="EMBL" id="CRY96871.1"/>
    </source>
</evidence>
<protein>
    <submittedName>
        <fullName evidence="1">Uncharacterized protein</fullName>
    </submittedName>
</protein>
<sequence>MKADTKRFLGDAVDGDLVQLNFNNLARAMGFSRAGLDAKLRGLGWMQVWAEAKRLASERASEAADPSAAKVHDADIFEAATSILQSPFRGSSK</sequence>
<keyword evidence="1" id="KW-0614">Plasmid</keyword>
<geneLocation type="plasmid" evidence="1">
    <name>pRGFK1317</name>
</geneLocation>
<reference evidence="1" key="2">
    <citation type="submission" date="2015-07" db="EMBL/GenBank/DDBJ databases">
        <title>Plasmids, circular viruses and viroids from rat gut.</title>
        <authorList>
            <person name="Jorgensen T.J."/>
            <person name="Hansen M.A."/>
            <person name="Xu Z."/>
            <person name="Tabak M.A."/>
            <person name="Sorensen S.J."/>
            <person name="Hansen L.H."/>
        </authorList>
    </citation>
    <scope>NUCLEOTIDE SEQUENCE</scope>
    <source>
        <plasmid evidence="1">pRGFK1317</plasmid>
    </source>
</reference>
<proteinExistence type="predicted"/>
<organism evidence="1">
    <name type="scientific">uncultured prokaryote</name>
    <dbReference type="NCBI Taxonomy" id="198431"/>
    <lineage>
        <taxon>unclassified sequences</taxon>
        <taxon>environmental samples</taxon>
    </lineage>
</organism>
<accession>A0A0H5Q4C2</accession>
<reference evidence="1" key="1">
    <citation type="submission" date="2015-06" db="EMBL/GenBank/DDBJ databases">
        <authorList>
            <person name="Joergensen T."/>
        </authorList>
    </citation>
    <scope>NUCLEOTIDE SEQUENCE</scope>
    <source>
        <plasmid evidence="1">pRGFK1317</plasmid>
    </source>
</reference>
<dbReference type="AlphaFoldDB" id="A0A0H5Q4C2"/>
<dbReference type="EMBL" id="LN853883">
    <property type="protein sequence ID" value="CRY96871.1"/>
    <property type="molecule type" value="Genomic_DNA"/>
</dbReference>